<dbReference type="SMART" id="SM00471">
    <property type="entry name" value="HDc"/>
    <property type="match status" value="1"/>
</dbReference>
<keyword evidence="6" id="KW-0547">Nucleotide-binding</keyword>
<sequence>MNTSVNAATQLAISTLTERAPESTKLANAFKAAGFKLALVGGPVRDAILGRLGNDLDFTTDAKPAQTKKILDSWADSVWEIGAEFGTIAARKGDIEVEVTTYRSETYDPDSRKPDVQFGESIEGDLKRRDFTINAMALELTTETPTFIDLFGGIIDLESKLIKTPGKPEDSFSDDPLRMMRAARFMSQLNFAVDPSVVTAITKMADRLQIISAERIRDEFTKTLMSANPRVGITLLVETGLADKFLPEIPKLKLEIDEHHHHKDVYEHTLTVLEQAIALEERLGGPNLTLRLAALLHDIGKPKTKELIAGGGVSFHHHEVVGSRMTKERLRNLRFDNHLIKDVAKLVFLHLRFHGYGGGEWTDSAVRRYVRDAQELLTHLHLLTRADCTTRNKKKAELLARTYDHLEERIVQLMAEEELNKIRPDLDGLEIMRILDLKPSPVVGEAYNYLLELRMEQGPLGVEKATQELLNWWRAKK</sequence>
<evidence type="ECO:0000256" key="7">
    <source>
        <dbReference type="ARBA" id="ARBA00022842"/>
    </source>
</evidence>
<gene>
    <name evidence="9" type="ORF">UFOPK2592_00691</name>
</gene>
<reference evidence="9" key="1">
    <citation type="submission" date="2020-05" db="EMBL/GenBank/DDBJ databases">
        <authorList>
            <person name="Chiriac C."/>
            <person name="Salcher M."/>
            <person name="Ghai R."/>
            <person name="Kavagutti S V."/>
        </authorList>
    </citation>
    <scope>NUCLEOTIDE SEQUENCE</scope>
</reference>
<evidence type="ECO:0000259" key="8">
    <source>
        <dbReference type="SMART" id="SM00471"/>
    </source>
</evidence>
<dbReference type="GO" id="GO:0000049">
    <property type="term" value="F:tRNA binding"/>
    <property type="evidence" value="ECO:0007669"/>
    <property type="project" value="TreeGrafter"/>
</dbReference>
<dbReference type="Pfam" id="PF01966">
    <property type="entry name" value="HD"/>
    <property type="match status" value="1"/>
</dbReference>
<proteinExistence type="predicted"/>
<dbReference type="InterPro" id="IPR002646">
    <property type="entry name" value="PolA_pol_head_dom"/>
</dbReference>
<dbReference type="GO" id="GO:0016779">
    <property type="term" value="F:nucleotidyltransferase activity"/>
    <property type="evidence" value="ECO:0007669"/>
    <property type="project" value="UniProtKB-KW"/>
</dbReference>
<evidence type="ECO:0000256" key="4">
    <source>
        <dbReference type="ARBA" id="ARBA00022695"/>
    </source>
</evidence>
<dbReference type="InterPro" id="IPR003607">
    <property type="entry name" value="HD/PDEase_dom"/>
</dbReference>
<dbReference type="InterPro" id="IPR014065">
    <property type="entry name" value="tRNA_adenylyltransferase"/>
</dbReference>
<evidence type="ECO:0000256" key="2">
    <source>
        <dbReference type="ARBA" id="ARBA00022679"/>
    </source>
</evidence>
<name>A0A6J6PMR6_9ZZZZ</name>
<organism evidence="9">
    <name type="scientific">freshwater metagenome</name>
    <dbReference type="NCBI Taxonomy" id="449393"/>
    <lineage>
        <taxon>unclassified sequences</taxon>
        <taxon>metagenomes</taxon>
        <taxon>ecological metagenomes</taxon>
    </lineage>
</organism>
<evidence type="ECO:0000256" key="1">
    <source>
        <dbReference type="ARBA" id="ARBA00001946"/>
    </source>
</evidence>
<keyword evidence="4" id="KW-0548">Nucleotidyltransferase</keyword>
<dbReference type="InterPro" id="IPR032828">
    <property type="entry name" value="PolyA_RNA-bd"/>
</dbReference>
<dbReference type="CDD" id="cd00077">
    <property type="entry name" value="HDc"/>
    <property type="match status" value="1"/>
</dbReference>
<dbReference type="PANTHER" id="PTHR46173">
    <property type="entry name" value="CCA TRNA NUCLEOTIDYLTRANSFERASE 1, MITOCHONDRIAL"/>
    <property type="match status" value="1"/>
</dbReference>
<evidence type="ECO:0000313" key="9">
    <source>
        <dbReference type="EMBL" id="CAB4699796.1"/>
    </source>
</evidence>
<dbReference type="GO" id="GO:0008033">
    <property type="term" value="P:tRNA processing"/>
    <property type="evidence" value="ECO:0007669"/>
    <property type="project" value="UniProtKB-KW"/>
</dbReference>
<evidence type="ECO:0000256" key="6">
    <source>
        <dbReference type="ARBA" id="ARBA00022741"/>
    </source>
</evidence>
<dbReference type="InterPro" id="IPR006675">
    <property type="entry name" value="HDIG_dom"/>
</dbReference>
<dbReference type="InterPro" id="IPR050264">
    <property type="entry name" value="Bact_CCA-adding_enz_type3_sf"/>
</dbReference>
<keyword evidence="2" id="KW-0808">Transferase</keyword>
<evidence type="ECO:0000256" key="3">
    <source>
        <dbReference type="ARBA" id="ARBA00022694"/>
    </source>
</evidence>
<dbReference type="SUPFAM" id="SSF81301">
    <property type="entry name" value="Nucleotidyltransferase"/>
    <property type="match status" value="1"/>
</dbReference>
<dbReference type="InterPro" id="IPR043519">
    <property type="entry name" value="NT_sf"/>
</dbReference>
<keyword evidence="5" id="KW-0479">Metal-binding</keyword>
<dbReference type="Pfam" id="PF01743">
    <property type="entry name" value="PolyA_pol"/>
    <property type="match status" value="1"/>
</dbReference>
<protein>
    <submittedName>
        <fullName evidence="9">Unannotated protein</fullName>
    </submittedName>
</protein>
<dbReference type="InterPro" id="IPR006674">
    <property type="entry name" value="HD_domain"/>
</dbReference>
<comment type="cofactor">
    <cofactor evidence="1">
        <name>Mg(2+)</name>
        <dbReference type="ChEBI" id="CHEBI:18420"/>
    </cofactor>
</comment>
<accession>A0A6J6PMR6</accession>
<dbReference type="PANTHER" id="PTHR46173:SF1">
    <property type="entry name" value="CCA TRNA NUCLEOTIDYLTRANSFERASE 1, MITOCHONDRIAL"/>
    <property type="match status" value="1"/>
</dbReference>
<dbReference type="NCBIfam" id="TIGR02692">
    <property type="entry name" value="tRNA_CCA_actino"/>
    <property type="match status" value="1"/>
</dbReference>
<feature type="domain" description="HD/PDEase" evidence="8">
    <location>
        <begin position="261"/>
        <end position="401"/>
    </location>
</feature>
<dbReference type="SUPFAM" id="SSF81891">
    <property type="entry name" value="Poly A polymerase C-terminal region-like"/>
    <property type="match status" value="1"/>
</dbReference>
<keyword evidence="7" id="KW-0460">Magnesium</keyword>
<dbReference type="NCBIfam" id="TIGR00277">
    <property type="entry name" value="HDIG"/>
    <property type="match status" value="1"/>
</dbReference>
<dbReference type="EMBL" id="CAEZXU010000051">
    <property type="protein sequence ID" value="CAB4699796.1"/>
    <property type="molecule type" value="Genomic_DNA"/>
</dbReference>
<dbReference type="Gene3D" id="1.10.3090.10">
    <property type="entry name" value="cca-adding enzyme, domain 2"/>
    <property type="match status" value="1"/>
</dbReference>
<dbReference type="FunFam" id="1.10.3090.10:FF:000002">
    <property type="entry name" value="CCA tRNA nucleotidyltransferase"/>
    <property type="match status" value="1"/>
</dbReference>
<evidence type="ECO:0000256" key="5">
    <source>
        <dbReference type="ARBA" id="ARBA00022723"/>
    </source>
</evidence>
<dbReference type="GO" id="GO:0046872">
    <property type="term" value="F:metal ion binding"/>
    <property type="evidence" value="ECO:0007669"/>
    <property type="project" value="UniProtKB-KW"/>
</dbReference>
<dbReference type="Gene3D" id="3.30.460.10">
    <property type="entry name" value="Beta Polymerase, domain 2"/>
    <property type="match status" value="1"/>
</dbReference>
<dbReference type="CDD" id="cd05398">
    <property type="entry name" value="NT_ClassII-CCAase"/>
    <property type="match status" value="1"/>
</dbReference>
<dbReference type="Pfam" id="PF12627">
    <property type="entry name" value="PolyA_pol_RNAbd"/>
    <property type="match status" value="1"/>
</dbReference>
<dbReference type="GO" id="GO:0000166">
    <property type="term" value="F:nucleotide binding"/>
    <property type="evidence" value="ECO:0007669"/>
    <property type="project" value="UniProtKB-KW"/>
</dbReference>
<dbReference type="AlphaFoldDB" id="A0A6J6PMR6"/>
<keyword evidence="3" id="KW-0819">tRNA processing</keyword>